<keyword evidence="2" id="KW-1185">Reference proteome</keyword>
<accession>A0ABS9BPM9</accession>
<evidence type="ECO:0000313" key="1">
    <source>
        <dbReference type="EMBL" id="MCF1716963.1"/>
    </source>
</evidence>
<evidence type="ECO:0000313" key="2">
    <source>
        <dbReference type="Proteomes" id="UP001200145"/>
    </source>
</evidence>
<dbReference type="Proteomes" id="UP001200145">
    <property type="component" value="Unassembled WGS sequence"/>
</dbReference>
<proteinExistence type="predicted"/>
<name>A0ABS9BPM9_9BACT</name>
<sequence length="78" mass="8109">MKRPISKTNLILSCAALLTGLILTTYLLTFSGFSFRSASTNAAATCTEIAEDAAPSPLPVSSSIIFEAVTGHLLSTGF</sequence>
<gene>
    <name evidence="1" type="ORF">L0U88_20140</name>
</gene>
<comment type="caution">
    <text evidence="1">The sequence shown here is derived from an EMBL/GenBank/DDBJ whole genome shotgun (WGS) entry which is preliminary data.</text>
</comment>
<dbReference type="RefSeq" id="WP_234868591.1">
    <property type="nucleotide sequence ID" value="NZ_JAKEVY010000008.1"/>
</dbReference>
<dbReference type="EMBL" id="JAKEVY010000008">
    <property type="protein sequence ID" value="MCF1716963.1"/>
    <property type="molecule type" value="Genomic_DNA"/>
</dbReference>
<organism evidence="1 2">
    <name type="scientific">Flavihumibacter fluminis</name>
    <dbReference type="NCBI Taxonomy" id="2909236"/>
    <lineage>
        <taxon>Bacteria</taxon>
        <taxon>Pseudomonadati</taxon>
        <taxon>Bacteroidota</taxon>
        <taxon>Chitinophagia</taxon>
        <taxon>Chitinophagales</taxon>
        <taxon>Chitinophagaceae</taxon>
        <taxon>Flavihumibacter</taxon>
    </lineage>
</organism>
<protein>
    <submittedName>
        <fullName evidence="1">Uncharacterized protein</fullName>
    </submittedName>
</protein>
<reference evidence="1 2" key="1">
    <citation type="submission" date="2022-01" db="EMBL/GenBank/DDBJ databases">
        <title>Flavihumibacter sp. nov., isolated from sediment of a river.</title>
        <authorList>
            <person name="Liu H."/>
        </authorList>
    </citation>
    <scope>NUCLEOTIDE SEQUENCE [LARGE SCALE GENOMIC DNA]</scope>
    <source>
        <strain evidence="1 2">RY-1</strain>
    </source>
</reference>